<protein>
    <submittedName>
        <fullName evidence="2">Uncharacterized protein</fullName>
    </submittedName>
</protein>
<gene>
    <name evidence="2" type="ORF">HTAM1171_LOCUS5701</name>
</gene>
<proteinExistence type="predicted"/>
<feature type="transmembrane region" description="Helical" evidence="1">
    <location>
        <begin position="107"/>
        <end position="125"/>
    </location>
</feature>
<keyword evidence="1" id="KW-1133">Transmembrane helix</keyword>
<keyword evidence="1" id="KW-0812">Transmembrane</keyword>
<evidence type="ECO:0000313" key="2">
    <source>
        <dbReference type="EMBL" id="CAD9491373.1"/>
    </source>
</evidence>
<dbReference type="EMBL" id="HBGV01009221">
    <property type="protein sequence ID" value="CAD9491373.1"/>
    <property type="molecule type" value="Transcribed_RNA"/>
</dbReference>
<sequence>MLVPPLQEHLVTQDGIVYQVFVSSKECFLDLVVVQVLDVLYSQILSSAWGNGNSRGGIIASSKDVFDEMVALRDALAKIMSMVETVCRLLLHKFQCQRWRKVPQTKVIVAVTFFLFLLWVLKYIAPFWSLERTFRLETLCGCVHSKMSSLGVRFELFGPFLPSLESVDQTLQLLHHNHFNRKLFKVCSTLKLVL</sequence>
<name>A0A7S2HI97_9STRA</name>
<accession>A0A7S2HI97</accession>
<reference evidence="2" key="1">
    <citation type="submission" date="2021-01" db="EMBL/GenBank/DDBJ databases">
        <authorList>
            <person name="Corre E."/>
            <person name="Pelletier E."/>
            <person name="Niang G."/>
            <person name="Scheremetjew M."/>
            <person name="Finn R."/>
            <person name="Kale V."/>
            <person name="Holt S."/>
            <person name="Cochrane G."/>
            <person name="Meng A."/>
            <person name="Brown T."/>
            <person name="Cohen L."/>
        </authorList>
    </citation>
    <scope>NUCLEOTIDE SEQUENCE</scope>
    <source>
        <strain evidence="2">CCMP826</strain>
    </source>
</reference>
<evidence type="ECO:0000256" key="1">
    <source>
        <dbReference type="SAM" id="Phobius"/>
    </source>
</evidence>
<keyword evidence="1" id="KW-0472">Membrane</keyword>
<organism evidence="2">
    <name type="scientific">Helicotheca tamesis</name>
    <dbReference type="NCBI Taxonomy" id="374047"/>
    <lineage>
        <taxon>Eukaryota</taxon>
        <taxon>Sar</taxon>
        <taxon>Stramenopiles</taxon>
        <taxon>Ochrophyta</taxon>
        <taxon>Bacillariophyta</taxon>
        <taxon>Mediophyceae</taxon>
        <taxon>Lithodesmiophycidae</taxon>
        <taxon>Lithodesmiales</taxon>
        <taxon>Lithodesmiaceae</taxon>
        <taxon>Helicotheca</taxon>
    </lineage>
</organism>
<dbReference type="AlphaFoldDB" id="A0A7S2HI97"/>